<organism evidence="2 3">
    <name type="scientific">Nicotiana attenuata</name>
    <name type="common">Coyote tobacco</name>
    <dbReference type="NCBI Taxonomy" id="49451"/>
    <lineage>
        <taxon>Eukaryota</taxon>
        <taxon>Viridiplantae</taxon>
        <taxon>Streptophyta</taxon>
        <taxon>Embryophyta</taxon>
        <taxon>Tracheophyta</taxon>
        <taxon>Spermatophyta</taxon>
        <taxon>Magnoliopsida</taxon>
        <taxon>eudicotyledons</taxon>
        <taxon>Gunneridae</taxon>
        <taxon>Pentapetalae</taxon>
        <taxon>asterids</taxon>
        <taxon>lamiids</taxon>
        <taxon>Solanales</taxon>
        <taxon>Solanaceae</taxon>
        <taxon>Nicotianoideae</taxon>
        <taxon>Nicotianeae</taxon>
        <taxon>Nicotiana</taxon>
    </lineage>
</organism>
<protein>
    <submittedName>
        <fullName evidence="2">Uncharacterized protein</fullName>
    </submittedName>
</protein>
<name>A0A1J6K7V8_NICAT</name>
<evidence type="ECO:0000256" key="1">
    <source>
        <dbReference type="SAM" id="MobiDB-lite"/>
    </source>
</evidence>
<dbReference type="Gramene" id="OIT26210">
    <property type="protein sequence ID" value="OIT26210"/>
    <property type="gene ID" value="A4A49_37129"/>
</dbReference>
<gene>
    <name evidence="2" type="ORF">A4A49_37129</name>
</gene>
<evidence type="ECO:0000313" key="2">
    <source>
        <dbReference type="EMBL" id="OIT26210.1"/>
    </source>
</evidence>
<evidence type="ECO:0000313" key="3">
    <source>
        <dbReference type="Proteomes" id="UP000187609"/>
    </source>
</evidence>
<dbReference type="EMBL" id="MJEQ01002932">
    <property type="protein sequence ID" value="OIT26210.1"/>
    <property type="molecule type" value="Genomic_DNA"/>
</dbReference>
<feature type="compositionally biased region" description="Polar residues" evidence="1">
    <location>
        <begin position="269"/>
        <end position="282"/>
    </location>
</feature>
<sequence length="400" mass="42166">MIDKGPPKPTRDVPAKTALARLSNAVNPVVQAYDELALNKATTGLATDAVPKFAADRTEGVIQIGKTNDGVAAGDRTKVRQPHEGVVVLDNGVPATTNLKAAVDCTERVQGFEQGTLAQGTGNRGSAGTLKDPGAEQIMKEGQLQQMVKDSAIAGADRLTTAKYHAAVTVVEHVNKAGIQSSVAGSKLETNVALNTTGDRPTAGVTQATATAKKPVDLISTGEQDERKELEGVAALVSAAGTKVKATFEQSKQQKPAADQAKDRAWTVVNRSPSKRNSPAVKNQIIAQRQTDVSNSFDALINEHVHVMKEAGKSMHQVDHNAISKSGEISVLGSGKQQETSKNLGARETVSQEIDTAKYRNATTIQTSTAAVPTIHISNPVLDDFEKGEQQVDSEAISNT</sequence>
<feature type="non-terminal residue" evidence="2">
    <location>
        <position position="400"/>
    </location>
</feature>
<accession>A0A1J6K7V8</accession>
<reference evidence="2" key="1">
    <citation type="submission" date="2016-11" db="EMBL/GenBank/DDBJ databases">
        <title>The genome of Nicotiana attenuata.</title>
        <authorList>
            <person name="Xu S."/>
            <person name="Brockmoeller T."/>
            <person name="Gaquerel E."/>
            <person name="Navarro A."/>
            <person name="Kuhl H."/>
            <person name="Gase K."/>
            <person name="Ling Z."/>
            <person name="Zhou W."/>
            <person name="Kreitzer C."/>
            <person name="Stanke M."/>
            <person name="Tang H."/>
            <person name="Lyons E."/>
            <person name="Pandey P."/>
            <person name="Pandey S.P."/>
            <person name="Timmermann B."/>
            <person name="Baldwin I.T."/>
        </authorList>
    </citation>
    <scope>NUCLEOTIDE SEQUENCE [LARGE SCALE GENOMIC DNA]</scope>
    <source>
        <strain evidence="2">UT</strain>
    </source>
</reference>
<keyword evidence="3" id="KW-1185">Reference proteome</keyword>
<comment type="caution">
    <text evidence="2">The sequence shown here is derived from an EMBL/GenBank/DDBJ whole genome shotgun (WGS) entry which is preliminary data.</text>
</comment>
<dbReference type="Proteomes" id="UP000187609">
    <property type="component" value="Unassembled WGS sequence"/>
</dbReference>
<proteinExistence type="predicted"/>
<feature type="region of interest" description="Disordered" evidence="1">
    <location>
        <begin position="248"/>
        <end position="282"/>
    </location>
</feature>
<dbReference type="AlphaFoldDB" id="A0A1J6K7V8"/>